<feature type="domain" description="Intermembrane lipid transfer protein VPS13-like C-terminal" evidence="2">
    <location>
        <begin position="258"/>
        <end position="337"/>
    </location>
</feature>
<comment type="similarity">
    <text evidence="1">Belongs to the VPS13 family.</text>
</comment>
<dbReference type="GO" id="GO:0006623">
    <property type="term" value="P:protein targeting to vacuole"/>
    <property type="evidence" value="ECO:0007669"/>
    <property type="project" value="TreeGrafter"/>
</dbReference>
<name>A0A4P9YBV0_ROZAC</name>
<dbReference type="InterPro" id="IPR026847">
    <property type="entry name" value="VPS13"/>
</dbReference>
<organism evidence="3 4">
    <name type="scientific">Rozella allomycis (strain CSF55)</name>
    <dbReference type="NCBI Taxonomy" id="988480"/>
    <lineage>
        <taxon>Eukaryota</taxon>
        <taxon>Fungi</taxon>
        <taxon>Fungi incertae sedis</taxon>
        <taxon>Cryptomycota</taxon>
        <taxon>Cryptomycota incertae sedis</taxon>
        <taxon>Rozella</taxon>
    </lineage>
</organism>
<evidence type="ECO:0000259" key="2">
    <source>
        <dbReference type="Pfam" id="PF25037"/>
    </source>
</evidence>
<evidence type="ECO:0000313" key="3">
    <source>
        <dbReference type="EMBL" id="RKP16757.1"/>
    </source>
</evidence>
<gene>
    <name evidence="3" type="ORF">ROZALSC1DRAFT_17209</name>
</gene>
<proteinExistence type="inferred from homology"/>
<dbReference type="InterPro" id="IPR056748">
    <property type="entry name" value="VPS13-like_C"/>
</dbReference>
<dbReference type="PANTHER" id="PTHR16166:SF93">
    <property type="entry name" value="INTERMEMBRANE LIPID TRANSFER PROTEIN VPS13"/>
    <property type="match status" value="1"/>
</dbReference>
<evidence type="ECO:0000256" key="1">
    <source>
        <dbReference type="ARBA" id="ARBA00006545"/>
    </source>
</evidence>
<accession>A0A4P9YBV0</accession>
<dbReference type="GO" id="GO:0045053">
    <property type="term" value="P:protein retention in Golgi apparatus"/>
    <property type="evidence" value="ECO:0007669"/>
    <property type="project" value="TreeGrafter"/>
</dbReference>
<dbReference type="GO" id="GO:0045324">
    <property type="term" value="P:late endosome to vacuole transport"/>
    <property type="evidence" value="ECO:0007669"/>
    <property type="project" value="TreeGrafter"/>
</dbReference>
<dbReference type="GO" id="GO:0007005">
    <property type="term" value="P:mitochondrion organization"/>
    <property type="evidence" value="ECO:0007669"/>
    <property type="project" value="TreeGrafter"/>
</dbReference>
<dbReference type="EMBL" id="ML006261">
    <property type="protein sequence ID" value="RKP16757.1"/>
    <property type="molecule type" value="Genomic_DNA"/>
</dbReference>
<reference evidence="4" key="1">
    <citation type="journal article" date="2018" name="Nat. Microbiol.">
        <title>Leveraging single-cell genomics to expand the fungal tree of life.</title>
        <authorList>
            <person name="Ahrendt S.R."/>
            <person name="Quandt C.A."/>
            <person name="Ciobanu D."/>
            <person name="Clum A."/>
            <person name="Salamov A."/>
            <person name="Andreopoulos B."/>
            <person name="Cheng J.F."/>
            <person name="Woyke T."/>
            <person name="Pelin A."/>
            <person name="Henrissat B."/>
            <person name="Reynolds N.K."/>
            <person name="Benny G.L."/>
            <person name="Smith M.E."/>
            <person name="James T.Y."/>
            <person name="Grigoriev I.V."/>
        </authorList>
    </citation>
    <scope>NUCLEOTIDE SEQUENCE [LARGE SCALE GENOMIC DNA]</scope>
    <source>
        <strain evidence="4">CSF55</strain>
    </source>
</reference>
<feature type="non-terminal residue" evidence="3">
    <location>
        <position position="1"/>
    </location>
</feature>
<evidence type="ECO:0000313" key="4">
    <source>
        <dbReference type="Proteomes" id="UP000281549"/>
    </source>
</evidence>
<dbReference type="AlphaFoldDB" id="A0A4P9YBV0"/>
<dbReference type="Pfam" id="PF25037">
    <property type="entry name" value="VPS13_C"/>
    <property type="match status" value="1"/>
</dbReference>
<protein>
    <recommendedName>
        <fullName evidence="2">Intermembrane lipid transfer protein VPS13-like C-terminal domain-containing protein</fullName>
    </recommendedName>
</protein>
<dbReference type="PANTHER" id="PTHR16166">
    <property type="entry name" value="VACUOLAR PROTEIN SORTING-ASSOCIATED PROTEIN VPS13"/>
    <property type="match status" value="1"/>
</dbReference>
<dbReference type="Proteomes" id="UP000281549">
    <property type="component" value="Unassembled WGS sequence"/>
</dbReference>
<sequence length="339" mass="37089">SGNKIKKGNPFSLILDSLTMAIGNVHNAPITLNALIMEHPIIQKDLLYKLILEYYSLKLTLQFHKLLGSADILGNPVGLFNTFSSAVKDAFYEPYLGLVSDNPQDFGIGLAKVGGASFLNKTVYGLSDAFSKFTGSVGKGIFISLTLIGLSVVTLDSKFQEKRRQSKSRNKPKHVFNGVALGAKSFASSIKSGVTGLIEKPTQGAIKDGVGGFFKGIGKGLVGAVSKPIVGVFDLASNVSEGIKNTTIAFDEFEVSRIRLPRFIAYDRILRPFSERDAIGQSFLKECAHSKYINDFYVAHINVPEDNSIAIVSNQRIIYLAERNLKLIWEIPFDSINYI</sequence>